<evidence type="ECO:0000256" key="8">
    <source>
        <dbReference type="ARBA" id="ARBA00023136"/>
    </source>
</evidence>
<keyword evidence="7" id="KW-0443">Lipid metabolism</keyword>
<comment type="subcellular location">
    <subcellularLocation>
        <location evidence="1">Membrane</location>
        <topology evidence="1">Multi-pass membrane protein</topology>
    </subcellularLocation>
</comment>
<dbReference type="GO" id="GO:0046474">
    <property type="term" value="P:glycerophospholipid biosynthetic process"/>
    <property type="evidence" value="ECO:0007669"/>
    <property type="project" value="TreeGrafter"/>
</dbReference>
<keyword evidence="6 13" id="KW-1133">Transmembrane helix</keyword>
<evidence type="ECO:0000313" key="14">
    <source>
        <dbReference type="EMBL" id="NMH92511.1"/>
    </source>
</evidence>
<dbReference type="GO" id="GO:0016020">
    <property type="term" value="C:membrane"/>
    <property type="evidence" value="ECO:0007669"/>
    <property type="project" value="UniProtKB-SubCell"/>
</dbReference>
<dbReference type="Pfam" id="PF01066">
    <property type="entry name" value="CDP-OH_P_transf"/>
    <property type="match status" value="1"/>
</dbReference>
<sequence>MNSVPAGGASTPPGGAPPLLNIANVLTGLRLVLVPVFVAALFVESGRDVDWRLIAFAVFAVAAFTDKLDGEIARKRGLVTSFGAIADPIADKALTGSALVGLSVLSLIPWWITIVIMGREIGITLLRFWVLRHGVIPASRGGKAKTFVQTLAIGLYLLPLTELLGGAVAVDIARWTALAVALALTVVTGLDYVLRALRLRAAASAALHDTP</sequence>
<feature type="transmembrane region" description="Helical" evidence="13">
    <location>
        <begin position="151"/>
        <end position="169"/>
    </location>
</feature>
<dbReference type="UniPathway" id="UPA00085"/>
<feature type="transmembrane region" description="Helical" evidence="13">
    <location>
        <begin position="108"/>
        <end position="130"/>
    </location>
</feature>
<evidence type="ECO:0000256" key="11">
    <source>
        <dbReference type="NCBIfam" id="TIGR00560"/>
    </source>
</evidence>
<dbReference type="Gene3D" id="1.20.120.1760">
    <property type="match status" value="1"/>
</dbReference>
<keyword evidence="9" id="KW-0594">Phospholipid biosynthesis</keyword>
<keyword evidence="15" id="KW-1185">Reference proteome</keyword>
<evidence type="ECO:0000256" key="2">
    <source>
        <dbReference type="ARBA" id="ARBA00010441"/>
    </source>
</evidence>
<evidence type="ECO:0000256" key="1">
    <source>
        <dbReference type="ARBA" id="ARBA00004141"/>
    </source>
</evidence>
<dbReference type="PANTHER" id="PTHR14269">
    <property type="entry name" value="CDP-DIACYLGLYCEROL--GLYCEROL-3-PHOSPHATE 3-PHOSPHATIDYLTRANSFERASE-RELATED"/>
    <property type="match status" value="1"/>
</dbReference>
<organism evidence="14 15">
    <name type="scientific">Pseudonocardia bannensis</name>
    <dbReference type="NCBI Taxonomy" id="630973"/>
    <lineage>
        <taxon>Bacteria</taxon>
        <taxon>Bacillati</taxon>
        <taxon>Actinomycetota</taxon>
        <taxon>Actinomycetes</taxon>
        <taxon>Pseudonocardiales</taxon>
        <taxon>Pseudonocardiaceae</taxon>
        <taxon>Pseudonocardia</taxon>
    </lineage>
</organism>
<dbReference type="EC" id="2.7.8.5" evidence="11"/>
<dbReference type="PIRSF" id="PIRSF000847">
    <property type="entry name" value="Phos_ph_gly_syn"/>
    <property type="match status" value="1"/>
</dbReference>
<feature type="transmembrane region" description="Helical" evidence="13">
    <location>
        <begin position="175"/>
        <end position="194"/>
    </location>
</feature>
<keyword evidence="10" id="KW-1208">Phospholipid metabolism</keyword>
<gene>
    <name evidence="14" type="primary">pgsA</name>
    <name evidence="14" type="ORF">HF519_13225</name>
</gene>
<evidence type="ECO:0000256" key="6">
    <source>
        <dbReference type="ARBA" id="ARBA00022989"/>
    </source>
</evidence>
<evidence type="ECO:0000256" key="3">
    <source>
        <dbReference type="ARBA" id="ARBA00022516"/>
    </source>
</evidence>
<evidence type="ECO:0000313" key="15">
    <source>
        <dbReference type="Proteomes" id="UP000586918"/>
    </source>
</evidence>
<feature type="transmembrane region" description="Helical" evidence="13">
    <location>
        <begin position="49"/>
        <end position="65"/>
    </location>
</feature>
<dbReference type="PANTHER" id="PTHR14269:SF52">
    <property type="entry name" value="PHOSPHATIDYLGLYCEROPHOSPHATE SYNTHASE-RELATED"/>
    <property type="match status" value="1"/>
</dbReference>
<evidence type="ECO:0000256" key="4">
    <source>
        <dbReference type="ARBA" id="ARBA00022679"/>
    </source>
</evidence>
<dbReference type="GO" id="GO:0008444">
    <property type="term" value="F:CDP-diacylglycerol-glycerol-3-phosphate 3-phosphatidyltransferase activity"/>
    <property type="evidence" value="ECO:0007669"/>
    <property type="project" value="UniProtKB-UniRule"/>
</dbReference>
<feature type="transmembrane region" description="Helical" evidence="13">
    <location>
        <begin position="20"/>
        <end position="42"/>
    </location>
</feature>
<evidence type="ECO:0000256" key="5">
    <source>
        <dbReference type="ARBA" id="ARBA00022692"/>
    </source>
</evidence>
<dbReference type="InterPro" id="IPR004570">
    <property type="entry name" value="Phosphatidylglycerol_P_synth"/>
</dbReference>
<name>A0A848DJ51_9PSEU</name>
<comment type="caution">
    <text evidence="14">The sequence shown here is derived from an EMBL/GenBank/DDBJ whole genome shotgun (WGS) entry which is preliminary data.</text>
</comment>
<proteinExistence type="inferred from homology"/>
<dbReference type="EMBL" id="JAAXKZ010000041">
    <property type="protein sequence ID" value="NMH92511.1"/>
    <property type="molecule type" value="Genomic_DNA"/>
</dbReference>
<comment type="similarity">
    <text evidence="2 12">Belongs to the CDP-alcohol phosphatidyltransferase class-I family.</text>
</comment>
<protein>
    <recommendedName>
        <fullName evidence="11">CDP-diacylglycerol--glycerol-3-phosphate 3-phosphatidyltransferase</fullName>
        <ecNumber evidence="11">2.7.8.5</ecNumber>
    </recommendedName>
</protein>
<evidence type="ECO:0000256" key="7">
    <source>
        <dbReference type="ARBA" id="ARBA00023098"/>
    </source>
</evidence>
<dbReference type="InterPro" id="IPR050324">
    <property type="entry name" value="CDP-alcohol_PTase-I"/>
</dbReference>
<dbReference type="RefSeq" id="WP_169413220.1">
    <property type="nucleotide sequence ID" value="NZ_JAAXKZ010000041.1"/>
</dbReference>
<dbReference type="InterPro" id="IPR000462">
    <property type="entry name" value="CDP-OH_P_trans"/>
</dbReference>
<evidence type="ECO:0000256" key="9">
    <source>
        <dbReference type="ARBA" id="ARBA00023209"/>
    </source>
</evidence>
<keyword evidence="5 13" id="KW-0812">Transmembrane</keyword>
<dbReference type="PROSITE" id="PS00379">
    <property type="entry name" value="CDP_ALCOHOL_P_TRANSF"/>
    <property type="match status" value="1"/>
</dbReference>
<accession>A0A848DJ51</accession>
<dbReference type="InterPro" id="IPR048254">
    <property type="entry name" value="CDP_ALCOHOL_P_TRANSF_CS"/>
</dbReference>
<keyword evidence="8 13" id="KW-0472">Membrane</keyword>
<keyword evidence="4 12" id="KW-0808">Transferase</keyword>
<dbReference type="NCBIfam" id="TIGR00560">
    <property type="entry name" value="pgsA"/>
    <property type="match status" value="1"/>
</dbReference>
<evidence type="ECO:0000256" key="13">
    <source>
        <dbReference type="SAM" id="Phobius"/>
    </source>
</evidence>
<evidence type="ECO:0000256" key="10">
    <source>
        <dbReference type="ARBA" id="ARBA00023264"/>
    </source>
</evidence>
<dbReference type="InterPro" id="IPR043130">
    <property type="entry name" value="CDP-OH_PTrfase_TM_dom"/>
</dbReference>
<keyword evidence="3" id="KW-0444">Lipid biosynthesis</keyword>
<reference evidence="14 15" key="1">
    <citation type="submission" date="2020-04" db="EMBL/GenBank/DDBJ databases">
        <authorList>
            <person name="Klaysubun C."/>
            <person name="Duangmal K."/>
            <person name="Lipun K."/>
        </authorList>
    </citation>
    <scope>NUCLEOTIDE SEQUENCE [LARGE SCALE GENOMIC DNA]</scope>
    <source>
        <strain evidence="14 15">DSM 45300</strain>
    </source>
</reference>
<evidence type="ECO:0000256" key="12">
    <source>
        <dbReference type="RuleBase" id="RU003750"/>
    </source>
</evidence>
<dbReference type="AlphaFoldDB" id="A0A848DJ51"/>
<dbReference type="Proteomes" id="UP000586918">
    <property type="component" value="Unassembled WGS sequence"/>
</dbReference>